<dbReference type="PANTHER" id="PTHR35617">
    <property type="entry name" value="PHAGE_INTEGRASE DOMAIN-CONTAINING PROTEIN"/>
    <property type="match status" value="1"/>
</dbReference>
<name>A0AA38IPB1_9CUCU</name>
<reference evidence="1" key="1">
    <citation type="journal article" date="2023" name="G3 (Bethesda)">
        <title>Whole genome assemblies of Zophobas morio and Tenebrio molitor.</title>
        <authorList>
            <person name="Kaur S."/>
            <person name="Stinson S.A."/>
            <person name="diCenzo G.C."/>
        </authorList>
    </citation>
    <scope>NUCLEOTIDE SEQUENCE</scope>
    <source>
        <strain evidence="1">QUZm001</strain>
    </source>
</reference>
<dbReference type="EMBL" id="JALNTZ010000003">
    <property type="protein sequence ID" value="KAJ3659125.1"/>
    <property type="molecule type" value="Genomic_DNA"/>
</dbReference>
<dbReference type="Proteomes" id="UP001168821">
    <property type="component" value="Unassembled WGS sequence"/>
</dbReference>
<proteinExistence type="predicted"/>
<dbReference type="PANTHER" id="PTHR35617:SF3">
    <property type="entry name" value="CORE-BINDING (CB) DOMAIN-CONTAINING PROTEIN"/>
    <property type="match status" value="1"/>
</dbReference>
<gene>
    <name evidence="1" type="ORF">Zmor_010831</name>
</gene>
<sequence length="178" mass="20142">MVYSTVVTTVPKNVNPKHLGPSSELLSSPFILVHPLVDSLMLTAGLVSDRHISNEIGRVERMINSLAPTTLKQYQVTYKLWWTFCKGITPFCAIHILNFFEHLLDTSVHKCGTFNSHRSAVALLLPNDVGSKIYIKRFLKGVKRQRSTKPRFLLTWDPVIVLQYLRALPPTSGLLLEM</sequence>
<dbReference type="AlphaFoldDB" id="A0AA38IPB1"/>
<protein>
    <submittedName>
        <fullName evidence="1">Uncharacterized protein</fullName>
    </submittedName>
</protein>
<evidence type="ECO:0000313" key="2">
    <source>
        <dbReference type="Proteomes" id="UP001168821"/>
    </source>
</evidence>
<comment type="caution">
    <text evidence="1">The sequence shown here is derived from an EMBL/GenBank/DDBJ whole genome shotgun (WGS) entry which is preliminary data.</text>
</comment>
<accession>A0AA38IPB1</accession>
<keyword evidence="2" id="KW-1185">Reference proteome</keyword>
<organism evidence="1 2">
    <name type="scientific">Zophobas morio</name>
    <dbReference type="NCBI Taxonomy" id="2755281"/>
    <lineage>
        <taxon>Eukaryota</taxon>
        <taxon>Metazoa</taxon>
        <taxon>Ecdysozoa</taxon>
        <taxon>Arthropoda</taxon>
        <taxon>Hexapoda</taxon>
        <taxon>Insecta</taxon>
        <taxon>Pterygota</taxon>
        <taxon>Neoptera</taxon>
        <taxon>Endopterygota</taxon>
        <taxon>Coleoptera</taxon>
        <taxon>Polyphaga</taxon>
        <taxon>Cucujiformia</taxon>
        <taxon>Tenebrionidae</taxon>
        <taxon>Zophobas</taxon>
    </lineage>
</organism>
<evidence type="ECO:0000313" key="1">
    <source>
        <dbReference type="EMBL" id="KAJ3659125.1"/>
    </source>
</evidence>